<feature type="region of interest" description="Disordered" evidence="2">
    <location>
        <begin position="539"/>
        <end position="560"/>
    </location>
</feature>
<dbReference type="GO" id="GO:0031507">
    <property type="term" value="P:heterochromatin formation"/>
    <property type="evidence" value="ECO:0007669"/>
    <property type="project" value="InterPro"/>
</dbReference>
<accession>A0AAX6G9V8</accession>
<evidence type="ECO:0000313" key="5">
    <source>
        <dbReference type="Proteomes" id="UP001140949"/>
    </source>
</evidence>
<feature type="region of interest" description="Disordered" evidence="2">
    <location>
        <begin position="1457"/>
        <end position="1529"/>
    </location>
</feature>
<sequence>MSKKVAALNMFNDKKNGRFVFLIENRACLPSVKLSSVDVAIIYDSDWNPLNDLRALQRVTIESQFEHVKVFRLYSSCTVEEKVLIFAKKDMILESNIQNISPTNSHMLLSWGAFYLFSKLDEFHQVDNLSNHSEASIDLLIVNDAIMKFVSEVMFEVLTQLPGKSESCSTGNCSVLVKAMQSGASYSRNISLIGEKDGIASLDKDPPSFWSNLLENRCPMWRFVSDQSQRSRKRPQHFDVESKKVTEVGNDETRRKHRKLSLNTVDPITWQNWLQDRTKGTSVGKDSMVNDTLKSYVSSPPASISPQKTLFNPSNMLKEPEAYESQVYVQSQYKKSSVDIVNDVNRNRHVSSKYDETSELHYSPTVESERRKQLRDLQRSLHLSLKPDLDKLCDVLKLPEEVKSLAQTFLEYIMNNHQVSREPKTTLQAFKISLCWRAASFLKHKVDHRECLALAKKYLNFVCDEEQAASVYSKLRMLKKQFSQTSSSVNKNDMNSSQNHLSVSRKVDVDQQLHVEASNLMQSNQPELGEIREISDGPRSSEQLVLEQQQDPVHESPSKIQQNLGSLQDVLLKKRVDLIHEICSKRAEDLLLKQQVEISDFNVHREEEKIKLKTAHDSDLDLIRYIHIDHIIRNNKIKLLNQIFLKKMDKYDQHMKSQRSKLAAMQEDARHKEEEIRDRWLEEAKAGSLKESFDNLPLTESGFRLEEFKIDSSQFEACDGAGNMIAPRPASDRLCTNMRETCQGESSQLVVEHPESPSLLHTERVEDTLVETEIPACKTLSMVQLDSDEPTGASVSRSNPHQISNDICTAGSGESTELSVNPLKVPSDIPSERIEDVRLDVDNIVSQFDRRVRGECVEPPGSSQSISTTLPSPTIGRLSMETEITPSQSDTISAEGNVVDAVLIDSVMGTPAITAGTPAITADRDLEGGDNIDNTLLISSPQQIQAEVQSDISNAVSTGSDPMLIASTPTILAPTSVGGDTHEGQANRDISCLIGSLQKNQAEFAPSLPSLTSSGCDVLVTSNPISSVCEHERLAVSGATRPDQGDTSSQQIAIPVLDPVNGVPSPVKQTTHNTVALNPTSSEVPASVDISLTENCQQNNVVPLEYEGEPCTLTNSFAPQTEVSLQQPISGAAALGEQTNQFVSSPGATPLPLNSGTQLERTRPEHLAGGQSEPGSQVSQLLSWLAVPVLGSDPLENELTRIRKQDELCTKKHDAKKVQLELERDQEIERIRRKYEVLLQDAETEFVHDKKILETVYNKVLLNRILAEEFRAKFIENKGSAASFPGPRPNTAHQFLPASHTPRAPRQSSTSCPTLTPNSANLPVLQTPGRTPSTRPPIGPRAMASVSPCPMVRNTPFSPTNQFRSNFSPVLPPRMNHQLGTEARAPAPHLVRFRPPSSTPVALPLHASQVSVQQQPVPNPGSATIVAPITPTPRAPLSGTYYQPVVPAASPVSHSATLSAHRLPRDADSSGADMPNLSQSIDVGPSLDGLLPTNLPPKENESTPSSSDASRAAAAAAAAEDVVCISDEE</sequence>
<gene>
    <name evidence="4" type="ORF">M6B38_378135</name>
</gene>
<name>A0AAX6G9V8_IRIPA</name>
<feature type="compositionally biased region" description="Polar residues" evidence="2">
    <location>
        <begin position="1142"/>
        <end position="1159"/>
    </location>
</feature>
<comment type="caution">
    <text evidence="4">The sequence shown here is derived from an EMBL/GenBank/DDBJ whole genome shotgun (WGS) entry which is preliminary data.</text>
</comment>
<dbReference type="EMBL" id="JANAVB010021796">
    <property type="protein sequence ID" value="KAJ6825018.1"/>
    <property type="molecule type" value="Genomic_DNA"/>
</dbReference>
<evidence type="ECO:0000313" key="4">
    <source>
        <dbReference type="EMBL" id="KAJ6825018.1"/>
    </source>
</evidence>
<feature type="domain" description="MOM1 alpha-helical" evidence="3">
    <location>
        <begin position="376"/>
        <end position="498"/>
    </location>
</feature>
<feature type="compositionally biased region" description="Polar residues" evidence="2">
    <location>
        <begin position="539"/>
        <end position="551"/>
    </location>
</feature>
<reference evidence="4" key="2">
    <citation type="submission" date="2023-04" db="EMBL/GenBank/DDBJ databases">
        <authorList>
            <person name="Bruccoleri R.E."/>
            <person name="Oakeley E.J."/>
            <person name="Faust A.-M."/>
            <person name="Dessus-Babus S."/>
            <person name="Altorfer M."/>
            <person name="Burckhardt D."/>
            <person name="Oertli M."/>
            <person name="Naumann U."/>
            <person name="Petersen F."/>
            <person name="Wong J."/>
        </authorList>
    </citation>
    <scope>NUCLEOTIDE SEQUENCE</scope>
    <source>
        <strain evidence="4">GSM-AAB239-AS_SAM_17_03QT</strain>
        <tissue evidence="4">Leaf</tissue>
    </source>
</reference>
<dbReference type="PANTHER" id="PTHR35116:SF2">
    <property type="entry name" value="ATP-DEPENDENT HELICASE FAMILY PROTEIN-RELATED"/>
    <property type="match status" value="1"/>
</dbReference>
<organism evidence="4 5">
    <name type="scientific">Iris pallida</name>
    <name type="common">Sweet iris</name>
    <dbReference type="NCBI Taxonomy" id="29817"/>
    <lineage>
        <taxon>Eukaryota</taxon>
        <taxon>Viridiplantae</taxon>
        <taxon>Streptophyta</taxon>
        <taxon>Embryophyta</taxon>
        <taxon>Tracheophyta</taxon>
        <taxon>Spermatophyta</taxon>
        <taxon>Magnoliopsida</taxon>
        <taxon>Liliopsida</taxon>
        <taxon>Asparagales</taxon>
        <taxon>Iridaceae</taxon>
        <taxon>Iridoideae</taxon>
        <taxon>Irideae</taxon>
        <taxon>Iris</taxon>
    </lineage>
</organism>
<dbReference type="PANTHER" id="PTHR35116">
    <property type="entry name" value="HELICASE PROTEIN MOM1"/>
    <property type="match status" value="1"/>
</dbReference>
<evidence type="ECO:0000256" key="1">
    <source>
        <dbReference type="SAM" id="Coils"/>
    </source>
</evidence>
<feature type="compositionally biased region" description="Polar residues" evidence="2">
    <location>
        <begin position="1306"/>
        <end position="1321"/>
    </location>
</feature>
<reference evidence="4" key="1">
    <citation type="journal article" date="2023" name="GigaByte">
        <title>Genome assembly of the bearded iris, Iris pallida Lam.</title>
        <authorList>
            <person name="Bruccoleri R.E."/>
            <person name="Oakeley E.J."/>
            <person name="Faust A.M.E."/>
            <person name="Altorfer M."/>
            <person name="Dessus-Babus S."/>
            <person name="Burckhardt D."/>
            <person name="Oertli M."/>
            <person name="Naumann U."/>
            <person name="Petersen F."/>
            <person name="Wong J."/>
        </authorList>
    </citation>
    <scope>NUCLEOTIDE SEQUENCE</scope>
    <source>
        <strain evidence="4">GSM-AAB239-AS_SAM_17_03QT</strain>
    </source>
</reference>
<evidence type="ECO:0000256" key="2">
    <source>
        <dbReference type="SAM" id="MobiDB-lite"/>
    </source>
</evidence>
<dbReference type="Gene3D" id="3.40.50.300">
    <property type="entry name" value="P-loop containing nucleotide triphosphate hydrolases"/>
    <property type="match status" value="1"/>
</dbReference>
<dbReference type="Pfam" id="PF25029">
    <property type="entry name" value="MOM1"/>
    <property type="match status" value="1"/>
</dbReference>
<protein>
    <recommendedName>
        <fullName evidence="3">MOM1 alpha-helical domain-containing protein</fullName>
    </recommendedName>
</protein>
<dbReference type="InterPro" id="IPR056882">
    <property type="entry name" value="MOM1_dom"/>
</dbReference>
<proteinExistence type="predicted"/>
<keyword evidence="5" id="KW-1185">Reference proteome</keyword>
<feature type="coiled-coil region" evidence="1">
    <location>
        <begin position="648"/>
        <end position="675"/>
    </location>
</feature>
<evidence type="ECO:0000259" key="3">
    <source>
        <dbReference type="Pfam" id="PF25029"/>
    </source>
</evidence>
<dbReference type="SUPFAM" id="SSF52540">
    <property type="entry name" value="P-loop containing nucleoside triphosphate hydrolases"/>
    <property type="match status" value="1"/>
</dbReference>
<dbReference type="Proteomes" id="UP001140949">
    <property type="component" value="Unassembled WGS sequence"/>
</dbReference>
<feature type="region of interest" description="Disordered" evidence="2">
    <location>
        <begin position="1298"/>
        <end position="1338"/>
    </location>
</feature>
<feature type="compositionally biased region" description="Low complexity" evidence="2">
    <location>
        <begin position="1505"/>
        <end position="1519"/>
    </location>
</feature>
<dbReference type="Gene3D" id="6.10.250.1310">
    <property type="match status" value="1"/>
</dbReference>
<dbReference type="InterPro" id="IPR027417">
    <property type="entry name" value="P-loop_NTPase"/>
</dbReference>
<feature type="region of interest" description="Disordered" evidence="2">
    <location>
        <begin position="1142"/>
        <end position="1175"/>
    </location>
</feature>
<keyword evidence="1" id="KW-0175">Coiled coil</keyword>
<dbReference type="InterPro" id="IPR039322">
    <property type="entry name" value="MOM1"/>
</dbReference>